<dbReference type="Gene3D" id="3.20.20.70">
    <property type="entry name" value="Aldolase class I"/>
    <property type="match status" value="1"/>
</dbReference>
<dbReference type="InterPro" id="IPR012334">
    <property type="entry name" value="Pectin_lyas_fold"/>
</dbReference>
<dbReference type="InterPro" id="IPR032287">
    <property type="entry name" value="DUF4838"/>
</dbReference>
<dbReference type="Proteomes" id="UP001460202">
    <property type="component" value="Unassembled WGS sequence"/>
</dbReference>
<dbReference type="SUPFAM" id="SSF51126">
    <property type="entry name" value="Pectin lyase-like"/>
    <property type="match status" value="1"/>
</dbReference>
<dbReference type="EMBL" id="JBBMFL010000007">
    <property type="protein sequence ID" value="MEQ2544842.1"/>
    <property type="molecule type" value="Genomic_DNA"/>
</dbReference>
<dbReference type="RefSeq" id="WP_349094134.1">
    <property type="nucleotide sequence ID" value="NZ_JBBMFL010000007.1"/>
</dbReference>
<feature type="signal peptide" evidence="1">
    <location>
        <begin position="1"/>
        <end position="30"/>
    </location>
</feature>
<organism evidence="2 3">
    <name type="scientific">Alistipes intestinihominis</name>
    <dbReference type="NCBI Taxonomy" id="3133172"/>
    <lineage>
        <taxon>Bacteria</taxon>
        <taxon>Pseudomonadati</taxon>
        <taxon>Bacteroidota</taxon>
        <taxon>Bacteroidia</taxon>
        <taxon>Bacteroidales</taxon>
        <taxon>Rikenellaceae</taxon>
        <taxon>Alistipes</taxon>
    </lineage>
</organism>
<dbReference type="InterPro" id="IPR011050">
    <property type="entry name" value="Pectin_lyase_fold/virulence"/>
</dbReference>
<keyword evidence="1" id="KW-0732">Signal</keyword>
<dbReference type="InterPro" id="IPR013785">
    <property type="entry name" value="Aldolase_TIM"/>
</dbReference>
<comment type="caution">
    <text evidence="2">The sequence shown here is derived from an EMBL/GenBank/DDBJ whole genome shotgun (WGS) entry which is preliminary data.</text>
</comment>
<dbReference type="Pfam" id="PF16126">
    <property type="entry name" value="DUF4838"/>
    <property type="match status" value="1"/>
</dbReference>
<dbReference type="Gene3D" id="2.160.20.10">
    <property type="entry name" value="Single-stranded right-handed beta-helix, Pectin lyase-like"/>
    <property type="match status" value="1"/>
</dbReference>
<accession>A0ABV1GXQ2</accession>
<reference evidence="2 3" key="1">
    <citation type="submission" date="2024-03" db="EMBL/GenBank/DDBJ databases">
        <title>Human intestinal bacterial collection.</title>
        <authorList>
            <person name="Pauvert C."/>
            <person name="Hitch T.C.A."/>
            <person name="Clavel T."/>
        </authorList>
    </citation>
    <scope>NUCLEOTIDE SEQUENCE [LARGE SCALE GENOMIC DNA]</scope>
    <source>
        <strain evidence="2 3">CLA-KB-H122</strain>
    </source>
</reference>
<dbReference type="PANTHER" id="PTHR47406:SF2">
    <property type="entry name" value="ALPHA GLUCURONIDASE N-TERMINAL DOMAIN-CONTAINING PROTEIN"/>
    <property type="match status" value="1"/>
</dbReference>
<evidence type="ECO:0000313" key="3">
    <source>
        <dbReference type="Proteomes" id="UP001460202"/>
    </source>
</evidence>
<feature type="chain" id="PRO_5045926801" evidence="1">
    <location>
        <begin position="31"/>
        <end position="1049"/>
    </location>
</feature>
<evidence type="ECO:0000313" key="2">
    <source>
        <dbReference type="EMBL" id="MEQ2544842.1"/>
    </source>
</evidence>
<name>A0ABV1GXQ2_9BACT</name>
<evidence type="ECO:0000256" key="1">
    <source>
        <dbReference type="SAM" id="SignalP"/>
    </source>
</evidence>
<sequence length="1049" mass="116642">MKPNRVFRSGFLPFLLVLAFCCLTGGNGMAAPRTFWVDSRMGDDLQNGTSPRCAWRTLERLSCCSLQPGDVVSFARGSRFDGCLDVHASGSAVAPIRFTSYGCKHLPAPLFTNSDTAGFGNCIRLRGDYLHVGQLAFAHTLAEIPQQHRIASFTDMWQLGAVVIDSSARHCVIRGCEFTDCGVGIKSNGEYTLIEGNHLHDCTRVLKQWSWGPIAIWLGADHQEVRYNVIRNYRAEDASIVWKTAGLLGADGGAVEIDDGRTPKHDIAIHHNFSQGNQGFLEVTYKDVVTAPDYGGLHIYDNISDDYQSFALLWHGRDCLFEHNTIIRRKRNGNEQGVFRIMQTASANTVWRNLIVTADSVVVSRNRPGAGTELRDNCYCPLGGRLRPGRERESGKPLTASLATLPAGYGARSTDGRSLWFDRLCDAAALTSCESTDPGMPAIPEDESVCVVLARHGKMAVTFENLAPQDTTVVYACEQLKTYLTRMSGADTVASAVAGKIVLAAGGISKGQNSPPLANPGTGDSYSITVSGGDILLWGESPRALLCAVYGLLERLGCCWLAPDYDFYEGAAEVVPETKALVYSGPERVVVKPVLPSRKIYVEEGLSHDERNLRQLVEWMPKAGYNTLVVPIDYQGKGRVMWDKMRSFLMPELRRRSITLEVGGHGYQNFLNASSDGGALFGAHPEWFGMDEQGERRREPRYVICTSQSRAVEYLIDSVKGYLRAHPEIDTFAFWPPDGAKWCRCEACRAFGSDSEKHVRLVNRVAEALREEFPHLRVECLAYEVYLDPARKNVLSPAVMVDFCPIDQCFETQIDDAANPKNRMYVTAFRQWRDRFDGQINLYSYYRKYAWRSLPLVLPHYIADDVRWYAANGASGVSIYGEPGDWAAYEVNHYLLARVAANPALDVDSLLCGFTQARYGRHAAFAREVLDLFERLPRCGAAIPNTTLKTVAEYDGWLAEIDAVAAGLARRIRGNDTYSRALRRLSLSLEYLRDEFTLCRLRAAGGSAKDAQDMIDRMVRWADSCADRGVVVTRNFTASRLGWRHGIKR</sequence>
<keyword evidence="3" id="KW-1185">Reference proteome</keyword>
<gene>
    <name evidence="2" type="ORF">WMO46_07775</name>
</gene>
<proteinExistence type="predicted"/>
<protein>
    <submittedName>
        <fullName evidence="2">DUF4838 domain-containing protein</fullName>
    </submittedName>
</protein>
<dbReference type="PANTHER" id="PTHR47406">
    <property type="entry name" value="COAGULATION FACTOR 5/8 TYPE, C-TERMINAL"/>
    <property type="match status" value="1"/>
</dbReference>